<proteinExistence type="inferred from homology"/>
<feature type="region of interest" description="Disordered" evidence="4">
    <location>
        <begin position="323"/>
        <end position="557"/>
    </location>
</feature>
<dbReference type="PANTHER" id="PTHR32295">
    <property type="entry name" value="IQ-DOMAIN 5-RELATED"/>
    <property type="match status" value="1"/>
</dbReference>
<dbReference type="STRING" id="59895.A0A103YHE1"/>
<evidence type="ECO:0000256" key="1">
    <source>
        <dbReference type="ARBA" id="ARBA00022860"/>
    </source>
</evidence>
<dbReference type="PANTHER" id="PTHR32295:SF222">
    <property type="entry name" value="IQ MOTIF, EF-HAND BINDING SITE-RELATED"/>
    <property type="match status" value="1"/>
</dbReference>
<evidence type="ECO:0000313" key="7">
    <source>
        <dbReference type="Proteomes" id="UP000243975"/>
    </source>
</evidence>
<feature type="compositionally biased region" description="Polar residues" evidence="4">
    <location>
        <begin position="294"/>
        <end position="304"/>
    </location>
</feature>
<dbReference type="InterPro" id="IPR000048">
    <property type="entry name" value="IQ_motif_EF-hand-BS"/>
</dbReference>
<name>A0A103YHE1_CYNCS</name>
<feature type="region of interest" description="Disordered" evidence="4">
    <location>
        <begin position="237"/>
        <end position="304"/>
    </location>
</feature>
<feature type="compositionally biased region" description="Low complexity" evidence="4">
    <location>
        <begin position="269"/>
        <end position="278"/>
    </location>
</feature>
<feature type="compositionally biased region" description="Basic and acidic residues" evidence="4">
    <location>
        <begin position="325"/>
        <end position="339"/>
    </location>
</feature>
<feature type="compositionally biased region" description="Basic and acidic residues" evidence="4">
    <location>
        <begin position="426"/>
        <end position="438"/>
    </location>
</feature>
<dbReference type="Pfam" id="PF00612">
    <property type="entry name" value="IQ"/>
    <property type="match status" value="2"/>
</dbReference>
<comment type="similarity">
    <text evidence="2">Belongs to the IQD family.</text>
</comment>
<reference evidence="6 7" key="1">
    <citation type="journal article" date="2016" name="Sci. Rep.">
        <title>The genome sequence of the outbreeding globe artichoke constructed de novo incorporating a phase-aware low-pass sequencing strategy of F1 progeny.</title>
        <authorList>
            <person name="Scaglione D."/>
            <person name="Reyes-Chin-Wo S."/>
            <person name="Acquadro A."/>
            <person name="Froenicke L."/>
            <person name="Portis E."/>
            <person name="Beitel C."/>
            <person name="Tirone M."/>
            <person name="Mauro R."/>
            <person name="Lo Monaco A."/>
            <person name="Mauromicale G."/>
            <person name="Faccioli P."/>
            <person name="Cattivelli L."/>
            <person name="Rieseberg L."/>
            <person name="Michelmore R."/>
            <person name="Lanteri S."/>
        </authorList>
    </citation>
    <scope>NUCLEOTIDE SEQUENCE [LARGE SCALE GENOMIC DNA]</scope>
    <source>
        <strain evidence="6">2C</strain>
    </source>
</reference>
<evidence type="ECO:0000259" key="5">
    <source>
        <dbReference type="Pfam" id="PF13178"/>
    </source>
</evidence>
<evidence type="ECO:0000256" key="2">
    <source>
        <dbReference type="ARBA" id="ARBA00024341"/>
    </source>
</evidence>
<dbReference type="Proteomes" id="UP000243975">
    <property type="component" value="Unassembled WGS sequence"/>
</dbReference>
<keyword evidence="7" id="KW-1185">Reference proteome</keyword>
<dbReference type="GO" id="GO:0005516">
    <property type="term" value="F:calmodulin binding"/>
    <property type="evidence" value="ECO:0007669"/>
    <property type="project" value="UniProtKB-KW"/>
</dbReference>
<dbReference type="Gramene" id="KVI09147">
    <property type="protein sequence ID" value="KVI09147"/>
    <property type="gene ID" value="Ccrd_012498"/>
</dbReference>
<dbReference type="SMART" id="SM00015">
    <property type="entry name" value="IQ"/>
    <property type="match status" value="2"/>
</dbReference>
<comment type="caution">
    <text evidence="6">The sequence shown here is derived from an EMBL/GenBank/DDBJ whole genome shotgun (WGS) entry which is preliminary data.</text>
</comment>
<protein>
    <recommendedName>
        <fullName evidence="5">DUF4005 domain-containing protein</fullName>
    </recommendedName>
</protein>
<feature type="domain" description="DUF4005" evidence="5">
    <location>
        <begin position="444"/>
        <end position="508"/>
    </location>
</feature>
<feature type="non-terminal residue" evidence="6">
    <location>
        <position position="557"/>
    </location>
</feature>
<dbReference type="EMBL" id="LEKV01001070">
    <property type="protein sequence ID" value="KVI09147.1"/>
    <property type="molecule type" value="Genomic_DNA"/>
</dbReference>
<organism evidence="6 7">
    <name type="scientific">Cynara cardunculus var. scolymus</name>
    <name type="common">Globe artichoke</name>
    <name type="synonym">Cynara scolymus</name>
    <dbReference type="NCBI Taxonomy" id="59895"/>
    <lineage>
        <taxon>Eukaryota</taxon>
        <taxon>Viridiplantae</taxon>
        <taxon>Streptophyta</taxon>
        <taxon>Embryophyta</taxon>
        <taxon>Tracheophyta</taxon>
        <taxon>Spermatophyta</taxon>
        <taxon>Magnoliopsida</taxon>
        <taxon>eudicotyledons</taxon>
        <taxon>Gunneridae</taxon>
        <taxon>Pentapetalae</taxon>
        <taxon>asterids</taxon>
        <taxon>campanulids</taxon>
        <taxon>Asterales</taxon>
        <taxon>Asteraceae</taxon>
        <taxon>Carduoideae</taxon>
        <taxon>Cardueae</taxon>
        <taxon>Carduinae</taxon>
        <taxon>Cynara</taxon>
    </lineage>
</organism>
<dbReference type="PROSITE" id="PS50096">
    <property type="entry name" value="IQ"/>
    <property type="match status" value="2"/>
</dbReference>
<comment type="subunit">
    <text evidence="3">Binds to multiple calmodulin (CaM) in the presence of Ca(2+) and CaM-like proteins.</text>
</comment>
<gene>
    <name evidence="6" type="ORF">Ccrd_012498</name>
</gene>
<dbReference type="AlphaFoldDB" id="A0A103YHE1"/>
<feature type="compositionally biased region" description="Basic and acidic residues" evidence="4">
    <location>
        <begin position="389"/>
        <end position="403"/>
    </location>
</feature>
<evidence type="ECO:0000256" key="3">
    <source>
        <dbReference type="ARBA" id="ARBA00024378"/>
    </source>
</evidence>
<keyword evidence="1" id="KW-0112">Calmodulin-binding</keyword>
<evidence type="ECO:0000313" key="6">
    <source>
        <dbReference type="EMBL" id="KVI09147.1"/>
    </source>
</evidence>
<dbReference type="OMA" id="SMEDHTA"/>
<accession>A0A103YHE1</accession>
<dbReference type="Pfam" id="PF13178">
    <property type="entry name" value="DUF4005"/>
    <property type="match status" value="1"/>
</dbReference>
<dbReference type="InterPro" id="IPR025064">
    <property type="entry name" value="DUF4005"/>
</dbReference>
<sequence>MGKSPGKWIKTVLFGKKSSKSNLVKDATSEIKTSITGKAPPNDIGADSMVISSPVRPVLNSSGEQTELEKSSSANLVPDTAEHVRSPIELNAADGEELIKLEQAATKAQAAFRGYLARRAFWALKGIIRLQALVRGHLVRRQAVATLSCMRAIVEFQALVRGRRVRLSGNGQVQQKYVPRQLVGKKRAELLLVGSLHTTMALSFQYEPAEPNSVRSWLERWSSSCFWEPLPQLKKPLDAKPKRKQLKLQAEETETVKPKRSVRRVPAANNDNSLSNSSENEKSRRTVRKVPNHQPESVQEQSLNELEKVKRNLRKISLSASLAPEKSEIKSEIDTEKPPDGLNKVLSSPSPTPELPEQETDHPFEKINGSYVESVNQPEPEEAPPVQPLEDKPLDIQQDDHPTIEPSSPETNGKFENEPPTNVELNGKEDHGSKENQKTRRRKSLATKQENHESISQNTPALPSYMAATESAKAKLRAQAAAKAAEEGGAENGFSRRHSLPSSTVKPSLHSPRVQKPNSKGGSKPNKSQKKWSRQGGEGEFAGMRSANPWREEVRLC</sequence>
<evidence type="ECO:0000256" key="4">
    <source>
        <dbReference type="SAM" id="MobiDB-lite"/>
    </source>
</evidence>
<dbReference type="CDD" id="cd23767">
    <property type="entry name" value="IQCD"/>
    <property type="match status" value="1"/>
</dbReference>